<feature type="compositionally biased region" description="Low complexity" evidence="2">
    <location>
        <begin position="2275"/>
        <end position="2289"/>
    </location>
</feature>
<feature type="region of interest" description="Disordered" evidence="2">
    <location>
        <begin position="2275"/>
        <end position="2394"/>
    </location>
</feature>
<dbReference type="Gene3D" id="2.60.120.200">
    <property type="match status" value="1"/>
</dbReference>
<dbReference type="EMBL" id="JAPMOS010000073">
    <property type="protein sequence ID" value="KAJ4456336.1"/>
    <property type="molecule type" value="Genomic_DNA"/>
</dbReference>
<feature type="compositionally biased region" description="Polar residues" evidence="2">
    <location>
        <begin position="2295"/>
        <end position="2324"/>
    </location>
</feature>
<keyword evidence="1" id="KW-0945">Host-virus interaction</keyword>
<feature type="transmembrane region" description="Helical" evidence="3">
    <location>
        <begin position="2111"/>
        <end position="2137"/>
    </location>
</feature>
<protein>
    <submittedName>
        <fullName evidence="4">Uncharacterized protein</fullName>
    </submittedName>
</protein>
<feature type="compositionally biased region" description="Low complexity" evidence="2">
    <location>
        <begin position="2425"/>
        <end position="2441"/>
    </location>
</feature>
<feature type="region of interest" description="Disordered" evidence="2">
    <location>
        <begin position="1105"/>
        <end position="1129"/>
    </location>
</feature>
<feature type="compositionally biased region" description="Acidic residues" evidence="2">
    <location>
        <begin position="2376"/>
        <end position="2394"/>
    </location>
</feature>
<gene>
    <name evidence="4" type="ORF">PAPYR_8451</name>
</gene>
<feature type="region of interest" description="Disordered" evidence="2">
    <location>
        <begin position="2412"/>
        <end position="2457"/>
    </location>
</feature>
<feature type="region of interest" description="Disordered" evidence="2">
    <location>
        <begin position="238"/>
        <end position="276"/>
    </location>
</feature>
<comment type="caution">
    <text evidence="4">The sequence shown here is derived from an EMBL/GenBank/DDBJ whole genome shotgun (WGS) entry which is preliminary data.</text>
</comment>
<evidence type="ECO:0000256" key="3">
    <source>
        <dbReference type="SAM" id="Phobius"/>
    </source>
</evidence>
<evidence type="ECO:0000256" key="1">
    <source>
        <dbReference type="ARBA" id="ARBA00022581"/>
    </source>
</evidence>
<dbReference type="PANTHER" id="PTHR13037">
    <property type="entry name" value="FORMIN"/>
    <property type="match status" value="1"/>
</dbReference>
<keyword evidence="3" id="KW-0472">Membrane</keyword>
<feature type="region of interest" description="Disordered" evidence="2">
    <location>
        <begin position="583"/>
        <end position="602"/>
    </location>
</feature>
<dbReference type="PANTHER" id="PTHR13037:SF24">
    <property type="entry name" value="POLYCOMB PROTEIN PCL-RELATED"/>
    <property type="match status" value="1"/>
</dbReference>
<evidence type="ECO:0000256" key="2">
    <source>
        <dbReference type="SAM" id="MobiDB-lite"/>
    </source>
</evidence>
<evidence type="ECO:0000313" key="4">
    <source>
        <dbReference type="EMBL" id="KAJ4456336.1"/>
    </source>
</evidence>
<evidence type="ECO:0000313" key="5">
    <source>
        <dbReference type="Proteomes" id="UP001141327"/>
    </source>
</evidence>
<name>A0ABQ8UD11_9EUKA</name>
<keyword evidence="5" id="KW-1185">Reference proteome</keyword>
<sequence>MSLPGALSSKDSCGEVPLTFHSISAAAIDRFSEFVTESGELLTLDWATQKFKTSHGMQCSSPFLGDDNSTTLTSTVLATLSASDTGALETELQSIYGELGRIGGLIRTAWSTLELLTSGVETASVNRTLLAEVRRNSLEGLLTQRSSLLSRGVMQIEDRMAPLLEALLDNVAGGVEISRARLSSTSLSSSTIATHLDSRAALITTFRQSLLHPGAACIPAANSGASAASTLPVSSTLPRVPIRRQPNGQSSARADVTATTPRVPSTSSTGVPSTTSPTALLVRDADVLLRKSLEALYVPLMDNQRNATALEWRNTEVALREATELMTATGLWCALNLHAQAYSILADHQARHLLHCDTISPHDPACPLPLPLHAVINPPVDMTTGYSHLTRGAPRVCNPEVLDLTTGGMPPSRPGLWTPCPCLETVRQVANALWVGATRGMPTCLWGTIRLMANAAPTPDGGRRFENEWMRGVSVGGPLAECGAWMQGMPAVEVGSGAEATAVVNISTGLAVGLTQYALSPASILPTRLYAINSTLIPSGSPLPSFRALSGALSLLPYTSPAPLPNPPPAADPFLTRPAPRPLNVTTARPRNKGPPSNRIGMPCSMTTCGEDEWCNPETQMVEAVGDGFWSKAGTCARHACTSPGPEFIFIDSGGGEDACLVACYYPGFYVRESPQLSCEDCPAGMYCPARSPTPHRCRTAPINVGALYTETAWTTPDCPWVCAWADWYRVADPTSGAPTCTPAPHGTYSPIVSNLLYPCTHRLGPGPLAEHTSTGSGQDACGEAVAFRAVVPLATEIEPSGGDENITRVVETYRRGLWWGEVDSTDAEAVERTAVEENGSVMQTRKQGPLPQDLCHTLTGRLNVDGDLDSMTAEGWLSLEADIPPAGNSRLLGVHPQWALSMQWTRDDLAGAAQARFILHYRLANGTSTSAADGQVVLASGVALPVGAWTHIALAVDLPMNLPASSNTTATVAFFLNGTRVSLQPLVMPARQPAPTLGLNRPPAMPFLYIGGRNSRGGGSVVGGHDFDAWGRGKRSGTALRVCPSPCFFLPFADPSLPIHLPCITVDPRTSSSSHIPQLSDPWLPHAPLGFLAHISLSELDDRQARGRHADGQTRAGHPSVGRGRYGSAATARGWSNVFRDGTTAAPPPTFGTVGTIWPACPGGSVTEVAAPIDLAGFPEEENATGLACTCDTGMGRYVTIHADVSWGDPNQIALDQVPALRPPPFAPLIHIPGARRKVQGDHLHPDRVHGGRISARPDPAPMRTAKLVQPAGVPAPQTCTCANLAHRSVLAKLDQSTCPSRYGSLSGQLRVTLDLGAVMPVAAVRLYNPVGSSALLDTGARSVSVYIGTQGASDGSYTIPAAIQDDLVGTVSVARSTLTVAATNATVPSAQTNPGYRHYACLPCPGDRFGESMTPRAGAGDCRCTAGLVGCAHEIRATQIQFALPWPYPTPSGQPLATALLQAATSPATHACRPVAAPPQPLVAVLNRTAATNTTTTDGYLDTDVAYSSCGVVDPGEVGGAVGASLRQQQRAAVVVGRAEWPGRPMGVEINWDLAITRVTTAGADPRLYPDFELTGNESLTFPLPLPGKSLFLRAITTVSSQWSSESTSTGRPETVFLTPEATELVDLPPPGTLHHNLGSIHHDRLVASTPVYLTSVVARALCPGVAADSVVRYAIDGSVPAGVGEGMEWPLQGAGAVEIRANCTLTVVHFRPDFLAAPAASTGLTVLQTPACAPIQIGYRLPALTTTTFNGTRLPRSDLLWRHNRPALPRGTAVVLAPAQSGAVVEYALWIGANLTTLSCPSAPPALSALLSSRPLFNTTITSAPALCILAATPAGLGDPEGWAWKEVPSDGGVALEETTKPADGSPSGALVAVRCRSGPGAVWSTPVLHLFELLDEHSSTPIVVHMPITNATATATTTTPGASNSATSTPTAGGRLAAALRKALHTRRQLAMTKPMSASSSPAGTAAAAAAGGVDEALVMITHIALARATAEHPVLLLFTTRPEDHPLALPIPVAAPAASSNASSGVAGSDFAPSCLETDPTLCTSECPCLYQGPFRVSAGSIVRAVALDGNHLASPQAEVVYRTAALDPAAAAVSDLIAALWPGSALPVVVLLLGLGAVVAIVVALVVALWAHHTAGVRLVADMKLGYWPNWIRHLTTDQETAVELDPASTATLCSTRALQAFLGAGSRSPPGLVARIMGWLRRSRHGGSAKLPTHVHLCRRCALDLRRKIVRNRCTHPRNPLVTGYAGAALPADAAPSMTLLLPTMPLSAMSPSPSSPPGTAAHAGVPSTINTEVPTATSTGVPSAISTGVPTAISTGAPSPKKRAPPPPPVQCRPHPALLRDDPTQSELDELQVASSASKPPPPLPPPPEEDEADDDGAADGCADEEERVLAQTCQLLRQQLGAKLGDWREERGGSGENTTASTATTSTRTTGADIPSTDSPCSITPAGV</sequence>
<feature type="compositionally biased region" description="Low complexity" evidence="2">
    <location>
        <begin position="256"/>
        <end position="276"/>
    </location>
</feature>
<accession>A0ABQ8UD11</accession>
<keyword evidence="3" id="KW-0812">Transmembrane</keyword>
<proteinExistence type="predicted"/>
<dbReference type="Proteomes" id="UP001141327">
    <property type="component" value="Unassembled WGS sequence"/>
</dbReference>
<keyword evidence="3" id="KW-1133">Transmembrane helix</keyword>
<organism evidence="4 5">
    <name type="scientific">Paratrimastix pyriformis</name>
    <dbReference type="NCBI Taxonomy" id="342808"/>
    <lineage>
        <taxon>Eukaryota</taxon>
        <taxon>Metamonada</taxon>
        <taxon>Preaxostyla</taxon>
        <taxon>Paratrimastigidae</taxon>
        <taxon>Paratrimastix</taxon>
    </lineage>
</organism>
<reference evidence="4" key="1">
    <citation type="journal article" date="2022" name="bioRxiv">
        <title>Genomics of Preaxostyla Flagellates Illuminates Evolutionary Transitions and the Path Towards Mitochondrial Loss.</title>
        <authorList>
            <person name="Novak L.V.F."/>
            <person name="Treitli S.C."/>
            <person name="Pyrih J."/>
            <person name="Halakuc P."/>
            <person name="Pipaliya S.V."/>
            <person name="Vacek V."/>
            <person name="Brzon O."/>
            <person name="Soukal P."/>
            <person name="Eme L."/>
            <person name="Dacks J.B."/>
            <person name="Karnkowska A."/>
            <person name="Elias M."/>
            <person name="Hampl V."/>
        </authorList>
    </citation>
    <scope>NUCLEOTIDE SEQUENCE</scope>
    <source>
        <strain evidence="4">RCP-MX</strain>
    </source>
</reference>